<dbReference type="GO" id="GO:1990904">
    <property type="term" value="C:ribonucleoprotein complex"/>
    <property type="evidence" value="ECO:0007669"/>
    <property type="project" value="UniProtKB-KW"/>
</dbReference>
<gene>
    <name evidence="9" type="primary">rpl23</name>
</gene>
<evidence type="ECO:0000256" key="8">
    <source>
        <dbReference type="RuleBase" id="RU003934"/>
    </source>
</evidence>
<organism evidence="9">
    <name type="scientific">Leiomenia cribrosa</name>
    <dbReference type="NCBI Taxonomy" id="217483"/>
    <lineage>
        <taxon>Eukaryota</taxon>
        <taxon>Rhodophyta</taxon>
        <taxon>Florideophyceae</taxon>
        <taxon>Rhodymeniophycidae</taxon>
        <taxon>Gigartinales</taxon>
        <taxon>Kallymeniaceae</taxon>
        <taxon>Leiomenia</taxon>
    </lineage>
</organism>
<dbReference type="HAMAP" id="MF_01369_B">
    <property type="entry name" value="Ribosomal_uL23_B"/>
    <property type="match status" value="1"/>
</dbReference>
<dbReference type="InterPro" id="IPR013025">
    <property type="entry name" value="Ribosomal_uL23-like"/>
</dbReference>
<dbReference type="SUPFAM" id="SSF54189">
    <property type="entry name" value="Ribosomal proteins S24e, L23 and L15e"/>
    <property type="match status" value="1"/>
</dbReference>
<evidence type="ECO:0000256" key="4">
    <source>
        <dbReference type="ARBA" id="ARBA00022980"/>
    </source>
</evidence>
<dbReference type="GO" id="GO:0003735">
    <property type="term" value="F:structural constituent of ribosome"/>
    <property type="evidence" value="ECO:0007669"/>
    <property type="project" value="InterPro"/>
</dbReference>
<dbReference type="AlphaFoldDB" id="A0A4D6WVK2"/>
<keyword evidence="4 8" id="KW-0689">Ribosomal protein</keyword>
<keyword evidence="3" id="KW-0694">RNA-binding</keyword>
<keyword evidence="5 8" id="KW-0687">Ribonucleoprotein</keyword>
<keyword evidence="2" id="KW-0699">rRNA-binding</keyword>
<evidence type="ECO:0000313" key="9">
    <source>
        <dbReference type="EMBL" id="QCI07446.1"/>
    </source>
</evidence>
<evidence type="ECO:0000256" key="7">
    <source>
        <dbReference type="ARBA" id="ARBA00035366"/>
    </source>
</evidence>
<reference evidence="9" key="2">
    <citation type="submission" date="2019-04" db="EMBL/GenBank/DDBJ databases">
        <authorList>
            <person name="Pasella M."/>
        </authorList>
    </citation>
    <scope>NUCLEOTIDE SEQUENCE</scope>
    <source>
        <strain evidence="9">HV05337</strain>
    </source>
</reference>
<evidence type="ECO:0000256" key="3">
    <source>
        <dbReference type="ARBA" id="ARBA00022884"/>
    </source>
</evidence>
<evidence type="ECO:0000256" key="5">
    <source>
        <dbReference type="ARBA" id="ARBA00023274"/>
    </source>
</evidence>
<reference evidence="9" key="1">
    <citation type="journal article" date="2019" name="Mol. Phylogenet. Evol.">
        <title>Morphological evolution and classification of the red algal order Ceramiales inferred using plastid phylogenomics.</title>
        <authorList>
            <person name="Diaz-Tapia P."/>
            <person name="Pasella M.M."/>
            <person name="Verbruggen H."/>
            <person name="Maggs C.A."/>
        </authorList>
    </citation>
    <scope>NUCLEOTIDE SEQUENCE</scope>
    <source>
        <strain evidence="9">HV05337</strain>
    </source>
</reference>
<dbReference type="PANTHER" id="PTHR11620">
    <property type="entry name" value="60S RIBOSOMAL PROTEIN L23A"/>
    <property type="match status" value="1"/>
</dbReference>
<accession>A0A4D6WVK2</accession>
<dbReference type="GO" id="GO:0019843">
    <property type="term" value="F:rRNA binding"/>
    <property type="evidence" value="ECO:0007669"/>
    <property type="project" value="UniProtKB-KW"/>
</dbReference>
<dbReference type="InterPro" id="IPR012677">
    <property type="entry name" value="Nucleotide-bd_a/b_plait_sf"/>
</dbReference>
<protein>
    <recommendedName>
        <fullName evidence="6">Large ribosomal subunit protein uL23c</fullName>
    </recommendedName>
    <alternativeName>
        <fullName evidence="7">50S ribosomal protein L23, chloroplastic</fullName>
    </alternativeName>
</protein>
<geneLocation type="plastid" evidence="9"/>
<keyword evidence="9" id="KW-0934">Plastid</keyword>
<dbReference type="NCBIfam" id="NF004368">
    <property type="entry name" value="PRK05738.3-4"/>
    <property type="match status" value="1"/>
</dbReference>
<evidence type="ECO:0000256" key="1">
    <source>
        <dbReference type="ARBA" id="ARBA00006700"/>
    </source>
</evidence>
<comment type="similarity">
    <text evidence="1 8">Belongs to the universal ribosomal protein uL23 family.</text>
</comment>
<evidence type="ECO:0000256" key="2">
    <source>
        <dbReference type="ARBA" id="ARBA00022730"/>
    </source>
</evidence>
<dbReference type="GO" id="GO:0005840">
    <property type="term" value="C:ribosome"/>
    <property type="evidence" value="ECO:0007669"/>
    <property type="project" value="UniProtKB-KW"/>
</dbReference>
<dbReference type="EMBL" id="MK814681">
    <property type="protein sequence ID" value="QCI07446.1"/>
    <property type="molecule type" value="Genomic_DNA"/>
</dbReference>
<sequence length="97" mass="11273">MDKQKLLNLIKYPIITDKTTKLLEENQYSFIVNRKANKLQIKEAIQYIFSVKVINVNTCNTPIKKRRVGKFIGKKAQNKKAIITLAKEHSINLFPEN</sequence>
<name>A0A4D6WVK2_9FLOR</name>
<dbReference type="NCBIfam" id="NF004363">
    <property type="entry name" value="PRK05738.2-4"/>
    <property type="match status" value="1"/>
</dbReference>
<dbReference type="FunFam" id="3.30.70.330:FF:000001">
    <property type="entry name" value="50S ribosomal protein L23"/>
    <property type="match status" value="1"/>
</dbReference>
<proteinExistence type="inferred from homology"/>
<dbReference type="InterPro" id="IPR012678">
    <property type="entry name" value="Ribosomal_uL23/eL15/eS24_sf"/>
</dbReference>
<evidence type="ECO:0000256" key="6">
    <source>
        <dbReference type="ARBA" id="ARBA00035287"/>
    </source>
</evidence>
<dbReference type="PROSITE" id="PS00050">
    <property type="entry name" value="RIBOSOMAL_L23"/>
    <property type="match status" value="1"/>
</dbReference>
<dbReference type="InterPro" id="IPR001014">
    <property type="entry name" value="Ribosomal_uL23_CS"/>
</dbReference>
<dbReference type="GO" id="GO:0006412">
    <property type="term" value="P:translation"/>
    <property type="evidence" value="ECO:0007669"/>
    <property type="project" value="InterPro"/>
</dbReference>
<dbReference type="Gene3D" id="3.30.70.330">
    <property type="match status" value="1"/>
</dbReference>
<dbReference type="Pfam" id="PF00276">
    <property type="entry name" value="Ribosomal_L23"/>
    <property type="match status" value="1"/>
</dbReference>